<gene>
    <name evidence="7" type="ORF">FOL47_007695</name>
</gene>
<protein>
    <recommendedName>
        <fullName evidence="6">Major facilitator superfamily (MFS) profile domain-containing protein</fullName>
    </recommendedName>
</protein>
<comment type="caution">
    <text evidence="7">The sequence shown here is derived from an EMBL/GenBank/DDBJ whole genome shotgun (WGS) entry which is preliminary data.</text>
</comment>
<dbReference type="EMBL" id="JAAPAO010000464">
    <property type="protein sequence ID" value="KAF4659166.1"/>
    <property type="molecule type" value="Genomic_DNA"/>
</dbReference>
<evidence type="ECO:0000259" key="6">
    <source>
        <dbReference type="PROSITE" id="PS50850"/>
    </source>
</evidence>
<sequence>MQEPFLNSSPRMANELRGGHEHYSERYGLILKLGSGFFADAYDLFIIDLVLAILDQFPESAGLGLTDSTRGLVASATSFGAIAGMLFFGVIGDRVGRRAAILCTGSLVFIGSVASSLVVRWDTFPLAYQLCVARSVLGFGIGGEYPLSAAMAAEKAHPEVRGRVVAGVFSMQGVGMIAAALIPMALLSFGLPLELTWRLLMAFAVIPSGASLYWRFGLEESAAFNEVDMNRAVDIWTNLTSTVVELKSPLLGAALAWLLMDITFYGTGEFKHVIASKLLEEQQGFAQVRRDAVFALIVSLIALPGYLCSCFFIDKIGRCQLQALGFSMMALFYSISALCIGLGAATWVNLFVFSGTFFWTNFGPNVTTYIIPSETFPVQIRTTCHGICAASGKVGAVVGAYFFPVVQSSLGVPSVLVICSVIAVLGLVCTLKLVTDTPIRLDTSTSTLSTIEMGNFQGLRERPGGKYVRLSSLSVGVPSNVDMYTACE</sequence>
<dbReference type="InterPro" id="IPR005828">
    <property type="entry name" value="MFS_sugar_transport-like"/>
</dbReference>
<dbReference type="Gene3D" id="1.20.1250.20">
    <property type="entry name" value="MFS general substrate transporter like domains"/>
    <property type="match status" value="1"/>
</dbReference>
<evidence type="ECO:0000313" key="7">
    <source>
        <dbReference type="EMBL" id="KAF4659166.1"/>
    </source>
</evidence>
<feature type="transmembrane region" description="Helical" evidence="5">
    <location>
        <begin position="73"/>
        <end position="92"/>
    </location>
</feature>
<evidence type="ECO:0000313" key="8">
    <source>
        <dbReference type="Proteomes" id="UP000591131"/>
    </source>
</evidence>
<keyword evidence="2 5" id="KW-0812">Transmembrane</keyword>
<dbReference type="PANTHER" id="PTHR23508:SF10">
    <property type="entry name" value="CARBOXYLIC ACID TRANSPORTER PROTEIN HOMOLOG"/>
    <property type="match status" value="1"/>
</dbReference>
<evidence type="ECO:0000256" key="5">
    <source>
        <dbReference type="SAM" id="Phobius"/>
    </source>
</evidence>
<keyword evidence="3 5" id="KW-1133">Transmembrane helix</keyword>
<evidence type="ECO:0000256" key="1">
    <source>
        <dbReference type="ARBA" id="ARBA00004141"/>
    </source>
</evidence>
<keyword evidence="8" id="KW-1185">Reference proteome</keyword>
<feature type="domain" description="Major facilitator superfamily (MFS) profile" evidence="6">
    <location>
        <begin position="29"/>
        <end position="438"/>
    </location>
</feature>
<dbReference type="Pfam" id="PF00083">
    <property type="entry name" value="Sugar_tr"/>
    <property type="match status" value="1"/>
</dbReference>
<dbReference type="PANTHER" id="PTHR23508">
    <property type="entry name" value="CARBOXYLIC ACID TRANSPORTER PROTEIN HOMOLOG"/>
    <property type="match status" value="1"/>
</dbReference>
<feature type="transmembrane region" description="Helical" evidence="5">
    <location>
        <begin position="195"/>
        <end position="214"/>
    </location>
</feature>
<feature type="transmembrane region" description="Helical" evidence="5">
    <location>
        <begin position="125"/>
        <end position="143"/>
    </location>
</feature>
<comment type="subcellular location">
    <subcellularLocation>
        <location evidence="1">Membrane</location>
        <topology evidence="1">Multi-pass membrane protein</topology>
    </subcellularLocation>
</comment>
<feature type="transmembrane region" description="Helical" evidence="5">
    <location>
        <begin position="292"/>
        <end position="312"/>
    </location>
</feature>
<dbReference type="PROSITE" id="PS50850">
    <property type="entry name" value="MFS"/>
    <property type="match status" value="1"/>
</dbReference>
<dbReference type="InterPro" id="IPR036259">
    <property type="entry name" value="MFS_trans_sf"/>
</dbReference>
<feature type="transmembrane region" description="Helical" evidence="5">
    <location>
        <begin position="235"/>
        <end position="260"/>
    </location>
</feature>
<reference evidence="7 8" key="1">
    <citation type="submission" date="2020-04" db="EMBL/GenBank/DDBJ databases">
        <title>Perkinsus chesapeaki whole genome sequence.</title>
        <authorList>
            <person name="Bogema D.R."/>
        </authorList>
    </citation>
    <scope>NUCLEOTIDE SEQUENCE [LARGE SCALE GENOMIC DNA]</scope>
    <source>
        <strain evidence="7">ATCC PRA-425</strain>
    </source>
</reference>
<accession>A0A7J6LJ70</accession>
<feature type="transmembrane region" description="Helical" evidence="5">
    <location>
        <begin position="164"/>
        <end position="189"/>
    </location>
</feature>
<name>A0A7J6LJ70_PERCH</name>
<proteinExistence type="predicted"/>
<evidence type="ECO:0000256" key="2">
    <source>
        <dbReference type="ARBA" id="ARBA00022692"/>
    </source>
</evidence>
<dbReference type="SUPFAM" id="SSF103473">
    <property type="entry name" value="MFS general substrate transporter"/>
    <property type="match status" value="1"/>
</dbReference>
<evidence type="ECO:0000256" key="3">
    <source>
        <dbReference type="ARBA" id="ARBA00022989"/>
    </source>
</evidence>
<dbReference type="AlphaFoldDB" id="A0A7J6LJ70"/>
<organism evidence="7 8">
    <name type="scientific">Perkinsus chesapeaki</name>
    <name type="common">Clam parasite</name>
    <name type="synonym">Perkinsus andrewsi</name>
    <dbReference type="NCBI Taxonomy" id="330153"/>
    <lineage>
        <taxon>Eukaryota</taxon>
        <taxon>Sar</taxon>
        <taxon>Alveolata</taxon>
        <taxon>Perkinsozoa</taxon>
        <taxon>Perkinsea</taxon>
        <taxon>Perkinsida</taxon>
        <taxon>Perkinsidae</taxon>
        <taxon>Perkinsus</taxon>
    </lineage>
</organism>
<feature type="transmembrane region" description="Helical" evidence="5">
    <location>
        <begin position="99"/>
        <end position="119"/>
    </location>
</feature>
<dbReference type="InterPro" id="IPR020846">
    <property type="entry name" value="MFS_dom"/>
</dbReference>
<evidence type="ECO:0000256" key="4">
    <source>
        <dbReference type="ARBA" id="ARBA00023136"/>
    </source>
</evidence>
<dbReference type="OrthoDB" id="433512at2759"/>
<keyword evidence="4 5" id="KW-0472">Membrane</keyword>
<dbReference type="Proteomes" id="UP000591131">
    <property type="component" value="Unassembled WGS sequence"/>
</dbReference>
<dbReference type="GO" id="GO:0046943">
    <property type="term" value="F:carboxylic acid transmembrane transporter activity"/>
    <property type="evidence" value="ECO:0007669"/>
    <property type="project" value="TreeGrafter"/>
</dbReference>
<feature type="transmembrane region" description="Helical" evidence="5">
    <location>
        <begin position="324"/>
        <end position="344"/>
    </location>
</feature>
<dbReference type="GO" id="GO:0005886">
    <property type="term" value="C:plasma membrane"/>
    <property type="evidence" value="ECO:0007669"/>
    <property type="project" value="TreeGrafter"/>
</dbReference>
<feature type="transmembrane region" description="Helical" evidence="5">
    <location>
        <begin position="415"/>
        <end position="434"/>
    </location>
</feature>